<sequence>MAGGKYILIFAQAYEEFRMPELESLNELLDLDLKYDKTECDIFRPYMIVNMKNDEKARELGSRAILVKHILKHWADADSYEDLHKLNKSNCLSWADYVDHASFKITVTSFKATLTQARKSEIIESLSYMNFQGPIILANPEVEIMVSEEHHSADVAVGDEKCTPADRLGRMTNIQLRRVWLGEKLCDGQRSLVDRFDLKKRAYIGNTSMEAGLSLLMANQGLVRTSSYVTDPFTGTGSMLYAAAWFGAFVFGSDIDGRPIRGKERSIRDSAAQYGVSEKMLDFAIFDMMQHPWRTESLFDAILCDPPYGVRAGAKRLGRKDSSKLRDEPYKLPDGTWSHEKPDYIPPSRPWEMSEVLEGLLEFSVRMLKPKGRLVYWLPTVTDDYQPCDVPQISGMRLVANSCQDFGKWQRRLITMEKLSEPAIIGSASETLKGVLGHTNFRNRYMMGFG</sequence>
<accession>A0A9P6T563</accession>
<evidence type="ECO:0000256" key="4">
    <source>
        <dbReference type="ARBA" id="ARBA00022603"/>
    </source>
</evidence>
<comment type="subcellular location">
    <subcellularLocation>
        <location evidence="1">Cytoplasm</location>
    </subcellularLocation>
</comment>
<gene>
    <name evidence="13" type="ORF">CROQUDRAFT_446930</name>
</gene>
<comment type="similarity">
    <text evidence="10">Belongs to the class I-like SAM-binding methyltransferase superfamily. TRM11 methyltransferase family.</text>
</comment>
<protein>
    <recommendedName>
        <fullName evidence="9">tRNA (guanine(10)-N(2))-methyltransferase</fullName>
        <ecNumber evidence="9">2.1.1.214</ecNumber>
    </recommendedName>
</protein>
<dbReference type="PANTHER" id="PTHR13370:SF3">
    <property type="entry name" value="TRNA (GUANINE(10)-N2)-METHYLTRANSFERASE HOMOLOG"/>
    <property type="match status" value="1"/>
</dbReference>
<evidence type="ECO:0000256" key="10">
    <source>
        <dbReference type="PROSITE-ProRule" id="PRU00959"/>
    </source>
</evidence>
<dbReference type="EMBL" id="MU167570">
    <property type="protein sequence ID" value="KAG0139522.1"/>
    <property type="molecule type" value="Genomic_DNA"/>
</dbReference>
<evidence type="ECO:0000259" key="12">
    <source>
        <dbReference type="Pfam" id="PF25904"/>
    </source>
</evidence>
<evidence type="ECO:0000256" key="8">
    <source>
        <dbReference type="ARBA" id="ARBA00022884"/>
    </source>
</evidence>
<dbReference type="PROSITE" id="PS00092">
    <property type="entry name" value="N6_MTASE"/>
    <property type="match status" value="1"/>
</dbReference>
<evidence type="ECO:0000256" key="9">
    <source>
        <dbReference type="ARBA" id="ARBA00066937"/>
    </source>
</evidence>
<dbReference type="PROSITE" id="PS51627">
    <property type="entry name" value="SAM_MT_TRM11"/>
    <property type="match status" value="1"/>
</dbReference>
<feature type="domain" description="Ribosomal RNA large subunit methyltransferase K/L-like methyltransferase" evidence="11">
    <location>
        <begin position="200"/>
        <end position="316"/>
    </location>
</feature>
<keyword evidence="8 10" id="KW-0694">RNA-binding</keyword>
<keyword evidence="14" id="KW-1185">Reference proteome</keyword>
<dbReference type="PANTHER" id="PTHR13370">
    <property type="entry name" value="RNA METHYLASE-RELATED"/>
    <property type="match status" value="1"/>
</dbReference>
<evidence type="ECO:0000256" key="7">
    <source>
        <dbReference type="ARBA" id="ARBA00022694"/>
    </source>
</evidence>
<keyword evidence="6 10" id="KW-0949">S-adenosyl-L-methionine</keyword>
<keyword evidence="7 10" id="KW-0819">tRNA processing</keyword>
<dbReference type="Proteomes" id="UP000886653">
    <property type="component" value="Unassembled WGS sequence"/>
</dbReference>
<dbReference type="GO" id="GO:0000049">
    <property type="term" value="F:tRNA binding"/>
    <property type="evidence" value="ECO:0007669"/>
    <property type="project" value="UniProtKB-UniRule"/>
</dbReference>
<dbReference type="InterPro" id="IPR002052">
    <property type="entry name" value="DNA_methylase_N6_adenine_CS"/>
</dbReference>
<dbReference type="GO" id="GO:0005737">
    <property type="term" value="C:cytoplasm"/>
    <property type="evidence" value="ECO:0007669"/>
    <property type="project" value="UniProtKB-SubCell"/>
</dbReference>
<dbReference type="GO" id="GO:0043527">
    <property type="term" value="C:tRNA methyltransferase complex"/>
    <property type="evidence" value="ECO:0007669"/>
    <property type="project" value="UniProtKB-ARBA"/>
</dbReference>
<keyword evidence="2" id="KW-0963">Cytoplasm</keyword>
<name>A0A9P6T563_9BASI</name>
<dbReference type="Pfam" id="PF25904">
    <property type="entry name" value="Tmrp11_N"/>
    <property type="match status" value="1"/>
</dbReference>
<dbReference type="Pfam" id="PF01170">
    <property type="entry name" value="UPF0020"/>
    <property type="match status" value="1"/>
</dbReference>
<dbReference type="GO" id="GO:0160102">
    <property type="term" value="F:tRNA (guanine(10)-N2)-methyltransferase activity"/>
    <property type="evidence" value="ECO:0007669"/>
    <property type="project" value="UniProtKB-EC"/>
</dbReference>
<dbReference type="GO" id="GO:0032259">
    <property type="term" value="P:methylation"/>
    <property type="evidence" value="ECO:0007669"/>
    <property type="project" value="UniProtKB-UniRule"/>
</dbReference>
<dbReference type="InterPro" id="IPR016691">
    <property type="entry name" value="TRMT11"/>
</dbReference>
<dbReference type="Gene3D" id="3.40.50.150">
    <property type="entry name" value="Vaccinia Virus protein VP39"/>
    <property type="match status" value="1"/>
</dbReference>
<dbReference type="AlphaFoldDB" id="A0A9P6T563"/>
<dbReference type="EC" id="2.1.1.214" evidence="9"/>
<dbReference type="PRINTS" id="PR00507">
    <property type="entry name" value="N12N6MTFRASE"/>
</dbReference>
<evidence type="ECO:0000256" key="1">
    <source>
        <dbReference type="ARBA" id="ARBA00004496"/>
    </source>
</evidence>
<dbReference type="InterPro" id="IPR029063">
    <property type="entry name" value="SAM-dependent_MTases_sf"/>
</dbReference>
<keyword evidence="3 10" id="KW-0820">tRNA-binding</keyword>
<organism evidence="13 14">
    <name type="scientific">Cronartium quercuum f. sp. fusiforme G11</name>
    <dbReference type="NCBI Taxonomy" id="708437"/>
    <lineage>
        <taxon>Eukaryota</taxon>
        <taxon>Fungi</taxon>
        <taxon>Dikarya</taxon>
        <taxon>Basidiomycota</taxon>
        <taxon>Pucciniomycotina</taxon>
        <taxon>Pucciniomycetes</taxon>
        <taxon>Pucciniales</taxon>
        <taxon>Coleosporiaceae</taxon>
        <taxon>Cronartium</taxon>
    </lineage>
</organism>
<dbReference type="InterPro" id="IPR059073">
    <property type="entry name" value="TRMT11_N"/>
</dbReference>
<keyword evidence="5 10" id="KW-0808">Transferase</keyword>
<comment type="caution">
    <text evidence="13">The sequence shown here is derived from an EMBL/GenBank/DDBJ whole genome shotgun (WGS) entry which is preliminary data.</text>
</comment>
<evidence type="ECO:0000256" key="2">
    <source>
        <dbReference type="ARBA" id="ARBA00022490"/>
    </source>
</evidence>
<evidence type="ECO:0000313" key="13">
    <source>
        <dbReference type="EMBL" id="KAG0139522.1"/>
    </source>
</evidence>
<dbReference type="PIRSF" id="PIRSF017259">
    <property type="entry name" value="tRNA_mtfrase_TRM11"/>
    <property type="match status" value="1"/>
</dbReference>
<keyword evidence="4 10" id="KW-0489">Methyltransferase</keyword>
<evidence type="ECO:0000256" key="5">
    <source>
        <dbReference type="ARBA" id="ARBA00022679"/>
    </source>
</evidence>
<evidence type="ECO:0000256" key="3">
    <source>
        <dbReference type="ARBA" id="ARBA00022555"/>
    </source>
</evidence>
<dbReference type="InterPro" id="IPR000241">
    <property type="entry name" value="RlmKL-like_Mtase"/>
</dbReference>
<dbReference type="SUPFAM" id="SSF53335">
    <property type="entry name" value="S-adenosyl-L-methionine-dependent methyltransferases"/>
    <property type="match status" value="1"/>
</dbReference>
<evidence type="ECO:0000259" key="11">
    <source>
        <dbReference type="Pfam" id="PF01170"/>
    </source>
</evidence>
<feature type="domain" description="tRNA (guanine(10)-N(2))-methyltransferase TRMT11 N-terminal" evidence="12">
    <location>
        <begin position="5"/>
        <end position="154"/>
    </location>
</feature>
<reference evidence="13" key="1">
    <citation type="submission" date="2013-11" db="EMBL/GenBank/DDBJ databases">
        <title>Genome sequence of the fusiform rust pathogen reveals effectors for host alternation and coevolution with pine.</title>
        <authorList>
            <consortium name="DOE Joint Genome Institute"/>
            <person name="Smith K."/>
            <person name="Pendleton A."/>
            <person name="Kubisiak T."/>
            <person name="Anderson C."/>
            <person name="Salamov A."/>
            <person name="Aerts A."/>
            <person name="Riley R."/>
            <person name="Clum A."/>
            <person name="Lindquist E."/>
            <person name="Ence D."/>
            <person name="Campbell M."/>
            <person name="Kronenberg Z."/>
            <person name="Feau N."/>
            <person name="Dhillon B."/>
            <person name="Hamelin R."/>
            <person name="Burleigh J."/>
            <person name="Smith J."/>
            <person name="Yandell M."/>
            <person name="Nelson C."/>
            <person name="Grigoriev I."/>
            <person name="Davis J."/>
        </authorList>
    </citation>
    <scope>NUCLEOTIDE SEQUENCE</scope>
    <source>
        <strain evidence="13">G11</strain>
    </source>
</reference>
<evidence type="ECO:0000256" key="6">
    <source>
        <dbReference type="ARBA" id="ARBA00022691"/>
    </source>
</evidence>
<dbReference type="OrthoDB" id="296065at2759"/>
<dbReference type="GO" id="GO:0008033">
    <property type="term" value="P:tRNA processing"/>
    <property type="evidence" value="ECO:0007669"/>
    <property type="project" value="UniProtKB-UniRule"/>
</dbReference>
<proteinExistence type="inferred from homology"/>
<evidence type="ECO:0000313" key="14">
    <source>
        <dbReference type="Proteomes" id="UP000886653"/>
    </source>
</evidence>